<evidence type="ECO:0000313" key="2">
    <source>
        <dbReference type="Proteomes" id="UP001231941"/>
    </source>
</evidence>
<reference evidence="1 2" key="1">
    <citation type="submission" date="2023-08" db="EMBL/GenBank/DDBJ databases">
        <authorList>
            <person name="Park J.-S."/>
        </authorList>
    </citation>
    <scope>NUCLEOTIDE SEQUENCE [LARGE SCALE GENOMIC DNA]</scope>
    <source>
        <strain evidence="1 2">2205SS18-9</strain>
    </source>
</reference>
<dbReference type="EMBL" id="JAVAMP010000012">
    <property type="protein sequence ID" value="MDP5276142.1"/>
    <property type="molecule type" value="Genomic_DNA"/>
</dbReference>
<gene>
    <name evidence="1" type="ORF">Q5Y73_18750</name>
</gene>
<organism evidence="1 2">
    <name type="scientific">Chengkuizengella axinellae</name>
    <dbReference type="NCBI Taxonomy" id="3064388"/>
    <lineage>
        <taxon>Bacteria</taxon>
        <taxon>Bacillati</taxon>
        <taxon>Bacillota</taxon>
        <taxon>Bacilli</taxon>
        <taxon>Bacillales</taxon>
        <taxon>Paenibacillaceae</taxon>
        <taxon>Chengkuizengella</taxon>
    </lineage>
</organism>
<dbReference type="Proteomes" id="UP001231941">
    <property type="component" value="Unassembled WGS sequence"/>
</dbReference>
<dbReference type="RefSeq" id="WP_305993453.1">
    <property type="nucleotide sequence ID" value="NZ_JAVAMP010000012.1"/>
</dbReference>
<evidence type="ECO:0008006" key="3">
    <source>
        <dbReference type="Google" id="ProtNLM"/>
    </source>
</evidence>
<sequence length="200" mass="23428">MSELFNIVVDAEATKKQFSSRKRELEKIRKLAKDTEDVELLDETEMDLKAHNRFINNLSAQIELVNLSHRVQIIPEEFISAAKLTELQQRVIHKRSREQKKYKQIELEIAIEFNQGDHRMNARDCFAKAFKKIMKVAKGYQEAISLGLLEEDALIYATMTKNTRIIWLKYIRGRKVSDIAIDLDKSTAYISKVLRPYKKR</sequence>
<evidence type="ECO:0000313" key="1">
    <source>
        <dbReference type="EMBL" id="MDP5276142.1"/>
    </source>
</evidence>
<keyword evidence="2" id="KW-1185">Reference proteome</keyword>
<proteinExistence type="predicted"/>
<name>A0ABT9J3E3_9BACL</name>
<comment type="caution">
    <text evidence="1">The sequence shown here is derived from an EMBL/GenBank/DDBJ whole genome shotgun (WGS) entry which is preliminary data.</text>
</comment>
<accession>A0ABT9J3E3</accession>
<protein>
    <recommendedName>
        <fullName evidence="3">Helix-turn-helix domain-containing protein</fullName>
    </recommendedName>
</protein>